<dbReference type="InterPro" id="IPR000719">
    <property type="entry name" value="Prot_kinase_dom"/>
</dbReference>
<evidence type="ECO:0000259" key="2">
    <source>
        <dbReference type="PROSITE" id="PS50011"/>
    </source>
</evidence>
<keyword evidence="4" id="KW-1185">Reference proteome</keyword>
<dbReference type="PANTHER" id="PTHR37542">
    <property type="entry name" value="HELO DOMAIN-CONTAINING PROTEIN-RELATED"/>
    <property type="match status" value="1"/>
</dbReference>
<reference evidence="3" key="1">
    <citation type="journal article" date="2020" name="Stud. Mycol.">
        <title>101 Dothideomycetes genomes: a test case for predicting lifestyles and emergence of pathogens.</title>
        <authorList>
            <person name="Haridas S."/>
            <person name="Albert R."/>
            <person name="Binder M."/>
            <person name="Bloem J."/>
            <person name="Labutti K."/>
            <person name="Salamov A."/>
            <person name="Andreopoulos B."/>
            <person name="Baker S."/>
            <person name="Barry K."/>
            <person name="Bills G."/>
            <person name="Bluhm B."/>
            <person name="Cannon C."/>
            <person name="Castanera R."/>
            <person name="Culley D."/>
            <person name="Daum C."/>
            <person name="Ezra D."/>
            <person name="Gonzalez J."/>
            <person name="Henrissat B."/>
            <person name="Kuo A."/>
            <person name="Liang C."/>
            <person name="Lipzen A."/>
            <person name="Lutzoni F."/>
            <person name="Magnuson J."/>
            <person name="Mondo S."/>
            <person name="Nolan M."/>
            <person name="Ohm R."/>
            <person name="Pangilinan J."/>
            <person name="Park H.-J."/>
            <person name="Ramirez L."/>
            <person name="Alfaro M."/>
            <person name="Sun H."/>
            <person name="Tritt A."/>
            <person name="Yoshinaga Y."/>
            <person name="Zwiers L.-H."/>
            <person name="Turgeon B."/>
            <person name="Goodwin S."/>
            <person name="Spatafora J."/>
            <person name="Crous P."/>
            <person name="Grigoriev I."/>
        </authorList>
    </citation>
    <scope>NUCLEOTIDE SEQUENCE</scope>
    <source>
        <strain evidence="3">Tuck. ex Michener</strain>
    </source>
</reference>
<dbReference type="Pfam" id="PF14479">
    <property type="entry name" value="HeLo"/>
    <property type="match status" value="1"/>
</dbReference>
<dbReference type="SUPFAM" id="SSF56112">
    <property type="entry name" value="Protein kinase-like (PK-like)"/>
    <property type="match status" value="1"/>
</dbReference>
<dbReference type="InterPro" id="IPR011009">
    <property type="entry name" value="Kinase-like_dom_sf"/>
</dbReference>
<feature type="compositionally biased region" description="Basic and acidic residues" evidence="1">
    <location>
        <begin position="546"/>
        <end position="555"/>
    </location>
</feature>
<dbReference type="Proteomes" id="UP000800092">
    <property type="component" value="Unassembled WGS sequence"/>
</dbReference>
<dbReference type="EMBL" id="ML991776">
    <property type="protein sequence ID" value="KAF2238201.1"/>
    <property type="molecule type" value="Genomic_DNA"/>
</dbReference>
<feature type="region of interest" description="Disordered" evidence="1">
    <location>
        <begin position="536"/>
        <end position="558"/>
    </location>
</feature>
<sequence length="577" mass="65172">MEAALGIIGAVGVVGQIFDGCMKAYRIFTTAANQGRDSERLVCKIRIEEARLGVWGREWGVVEGKLEANLAAADWGPPGLYTLAETILSQLYSTIMDFNKLQDRYGLREATPGSVDREAYKNSEDPRSSVAARLRDGLTLRARWVVVDKEKFEVLLEDLGYYNDRLEKLFPPERISTFQRTWTNELLDATQRNVQNLDLLENASSGKYPRLNALAKLKHLRINLDAQAPSKKILSTSELKVPRWRLTFDGATDSARIHGVYQRPTDALKNGQVSEEIPVLIDFISYEHYQDMDTRLHLYQRVDNLARMLHSASNRHPDLHTLDCLGYVDDTAASRYGIIHMLPESIPKSPASPSFLSLSTVMDDNTRRTPDLDARFRLAHSLAIALWSFHSLDWLHKAFYPSNILFFPPPPAESGSTPSHHNLDHPFVLGFDSSRPEHLSEMSAAAQPSPAHLPDLYRHPDSLGIWRQSYRKAYDIYSLGLVLLEIGLWSKITGYWKQKYSSAVFKQRLLSGIVPHVGSKAGSKYRTVVERCLKYGDAPDSQESNGNEKEGETKNETTIPPNQMMEWVVMSLEKLSV</sequence>
<dbReference type="GO" id="GO:0004672">
    <property type="term" value="F:protein kinase activity"/>
    <property type="evidence" value="ECO:0007669"/>
    <property type="project" value="InterPro"/>
</dbReference>
<feature type="domain" description="Protein kinase" evidence="2">
    <location>
        <begin position="197"/>
        <end position="559"/>
    </location>
</feature>
<dbReference type="GO" id="GO:0005524">
    <property type="term" value="F:ATP binding"/>
    <property type="evidence" value="ECO:0007669"/>
    <property type="project" value="InterPro"/>
</dbReference>
<dbReference type="InterPro" id="IPR056002">
    <property type="entry name" value="DUF7580"/>
</dbReference>
<protein>
    <recommendedName>
        <fullName evidence="2">Protein kinase domain-containing protein</fullName>
    </recommendedName>
</protein>
<dbReference type="AlphaFoldDB" id="A0A6A6HJR1"/>
<dbReference type="Gene3D" id="1.20.120.1020">
    <property type="entry name" value="Prion-inhibition and propagation, HeLo domain"/>
    <property type="match status" value="1"/>
</dbReference>
<dbReference type="Pfam" id="PF24476">
    <property type="entry name" value="DUF7580"/>
    <property type="match status" value="1"/>
</dbReference>
<dbReference type="InterPro" id="IPR029498">
    <property type="entry name" value="HeLo_dom"/>
</dbReference>
<dbReference type="PROSITE" id="PS50011">
    <property type="entry name" value="PROTEIN_KINASE_DOM"/>
    <property type="match status" value="1"/>
</dbReference>
<evidence type="ECO:0000313" key="3">
    <source>
        <dbReference type="EMBL" id="KAF2238201.1"/>
    </source>
</evidence>
<dbReference type="PANTHER" id="PTHR37542:SF1">
    <property type="entry name" value="PRION-INHIBITION AND PROPAGATION HELO DOMAIN-CONTAINING PROTEIN"/>
    <property type="match status" value="1"/>
</dbReference>
<dbReference type="OrthoDB" id="1911848at2759"/>
<name>A0A6A6HJR1_VIRVR</name>
<accession>A0A6A6HJR1</accession>
<dbReference type="InterPro" id="IPR038305">
    <property type="entry name" value="HeLo_sf"/>
</dbReference>
<organism evidence="3 4">
    <name type="scientific">Viridothelium virens</name>
    <name type="common">Speckled blister lichen</name>
    <name type="synonym">Trypethelium virens</name>
    <dbReference type="NCBI Taxonomy" id="1048519"/>
    <lineage>
        <taxon>Eukaryota</taxon>
        <taxon>Fungi</taxon>
        <taxon>Dikarya</taxon>
        <taxon>Ascomycota</taxon>
        <taxon>Pezizomycotina</taxon>
        <taxon>Dothideomycetes</taxon>
        <taxon>Dothideomycetes incertae sedis</taxon>
        <taxon>Trypetheliales</taxon>
        <taxon>Trypetheliaceae</taxon>
        <taxon>Viridothelium</taxon>
    </lineage>
</organism>
<evidence type="ECO:0000256" key="1">
    <source>
        <dbReference type="SAM" id="MobiDB-lite"/>
    </source>
</evidence>
<dbReference type="Gene3D" id="1.10.510.10">
    <property type="entry name" value="Transferase(Phosphotransferase) domain 1"/>
    <property type="match status" value="1"/>
</dbReference>
<gene>
    <name evidence="3" type="ORF">EV356DRAFT_300462</name>
</gene>
<evidence type="ECO:0000313" key="4">
    <source>
        <dbReference type="Proteomes" id="UP000800092"/>
    </source>
</evidence>
<proteinExistence type="predicted"/>